<feature type="transmembrane region" description="Helical" evidence="7">
    <location>
        <begin position="155"/>
        <end position="179"/>
    </location>
</feature>
<evidence type="ECO:0000256" key="5">
    <source>
        <dbReference type="ARBA" id="ARBA00022989"/>
    </source>
</evidence>
<sequence length="290" mass="31753">MTVAAGIGYALSALGPSLSLFTAVISHKPFLILILLSSTLVWLMSLIALSAVWRGFIPFKTAAWWPYALLILTSVASQEALRLFLWRLYKRMEELLDAFADRVSKPRLVITDKMQIALAGGMGHGVAHAVFFCISLLTPAFGSATYYVEKCSRIPFFLVSAMIALAFVTIHTFSMVIAFSGYSEGNRTDQYFAPVVHLAAGMLYMRSVPILKFEVSIAISEGVSSTTLLEIREDILIFRRCPHLQGIPIAPKNRVSPTEDGSLAAGGPSAYDYHLRLGPKFTGAIIIVTQ</sequence>
<feature type="non-terminal residue" evidence="8">
    <location>
        <position position="290"/>
    </location>
</feature>
<gene>
    <name evidence="8" type="ORF">Sango_2095400</name>
</gene>
<comment type="caution">
    <text evidence="8">The sequence shown here is derived from an EMBL/GenBank/DDBJ whole genome shotgun (WGS) entry which is preliminary data.</text>
</comment>
<organism evidence="8 9">
    <name type="scientific">Sesamum angolense</name>
    <dbReference type="NCBI Taxonomy" id="2727404"/>
    <lineage>
        <taxon>Eukaryota</taxon>
        <taxon>Viridiplantae</taxon>
        <taxon>Streptophyta</taxon>
        <taxon>Embryophyta</taxon>
        <taxon>Tracheophyta</taxon>
        <taxon>Spermatophyta</taxon>
        <taxon>Magnoliopsida</taxon>
        <taxon>eudicotyledons</taxon>
        <taxon>Gunneridae</taxon>
        <taxon>Pentapetalae</taxon>
        <taxon>asterids</taxon>
        <taxon>lamiids</taxon>
        <taxon>Lamiales</taxon>
        <taxon>Pedaliaceae</taxon>
        <taxon>Sesamum</taxon>
    </lineage>
</organism>
<evidence type="ECO:0000313" key="9">
    <source>
        <dbReference type="Proteomes" id="UP001289374"/>
    </source>
</evidence>
<evidence type="ECO:0000256" key="7">
    <source>
        <dbReference type="SAM" id="Phobius"/>
    </source>
</evidence>
<feature type="transmembrane region" description="Helical" evidence="7">
    <location>
        <begin position="126"/>
        <end position="148"/>
    </location>
</feature>
<dbReference type="GO" id="GO:0007219">
    <property type="term" value="P:Notch signaling pathway"/>
    <property type="evidence" value="ECO:0007669"/>
    <property type="project" value="UniProtKB-KW"/>
</dbReference>
<evidence type="ECO:0000256" key="2">
    <source>
        <dbReference type="ARBA" id="ARBA00005577"/>
    </source>
</evidence>
<evidence type="ECO:0000256" key="6">
    <source>
        <dbReference type="ARBA" id="ARBA00023136"/>
    </source>
</evidence>
<keyword evidence="5 7" id="KW-1133">Transmembrane helix</keyword>
<comment type="similarity">
    <text evidence="2">Belongs to the APH-1 family.</text>
</comment>
<feature type="transmembrane region" description="Helical" evidence="7">
    <location>
        <begin position="64"/>
        <end position="85"/>
    </location>
</feature>
<reference evidence="8" key="1">
    <citation type="submission" date="2020-06" db="EMBL/GenBank/DDBJ databases">
        <authorList>
            <person name="Li T."/>
            <person name="Hu X."/>
            <person name="Zhang T."/>
            <person name="Song X."/>
            <person name="Zhang H."/>
            <person name="Dai N."/>
            <person name="Sheng W."/>
            <person name="Hou X."/>
            <person name="Wei L."/>
        </authorList>
    </citation>
    <scope>NUCLEOTIDE SEQUENCE</scope>
    <source>
        <strain evidence="8">K16</strain>
        <tissue evidence="8">Leaf</tissue>
    </source>
</reference>
<dbReference type="InterPro" id="IPR009294">
    <property type="entry name" value="Aph-1"/>
</dbReference>
<feature type="transmembrane region" description="Helical" evidence="7">
    <location>
        <begin position="29"/>
        <end position="52"/>
    </location>
</feature>
<protein>
    <submittedName>
        <fullName evidence="8">Gamma-secretase subunit APH1-like</fullName>
    </submittedName>
</protein>
<dbReference type="AlphaFoldDB" id="A0AAE2BM00"/>
<keyword evidence="9" id="KW-1185">Reference proteome</keyword>
<dbReference type="Pfam" id="PF06105">
    <property type="entry name" value="Aph-1"/>
    <property type="match status" value="1"/>
</dbReference>
<keyword evidence="3 7" id="KW-0812">Transmembrane</keyword>
<proteinExistence type="inferred from homology"/>
<dbReference type="PANTHER" id="PTHR12889">
    <property type="entry name" value="GAMMA-SECRETASE SUBUNIT APH-1"/>
    <property type="match status" value="1"/>
</dbReference>
<evidence type="ECO:0000256" key="3">
    <source>
        <dbReference type="ARBA" id="ARBA00022692"/>
    </source>
</evidence>
<evidence type="ECO:0000256" key="4">
    <source>
        <dbReference type="ARBA" id="ARBA00022976"/>
    </source>
</evidence>
<name>A0AAE2BM00_9LAMI</name>
<reference evidence="8" key="2">
    <citation type="journal article" date="2024" name="Plant">
        <title>Genomic evolution and insights into agronomic trait innovations of Sesamum species.</title>
        <authorList>
            <person name="Miao H."/>
            <person name="Wang L."/>
            <person name="Qu L."/>
            <person name="Liu H."/>
            <person name="Sun Y."/>
            <person name="Le M."/>
            <person name="Wang Q."/>
            <person name="Wei S."/>
            <person name="Zheng Y."/>
            <person name="Lin W."/>
            <person name="Duan Y."/>
            <person name="Cao H."/>
            <person name="Xiong S."/>
            <person name="Wang X."/>
            <person name="Wei L."/>
            <person name="Li C."/>
            <person name="Ma Q."/>
            <person name="Ju M."/>
            <person name="Zhao R."/>
            <person name="Li G."/>
            <person name="Mu C."/>
            <person name="Tian Q."/>
            <person name="Mei H."/>
            <person name="Zhang T."/>
            <person name="Gao T."/>
            <person name="Zhang H."/>
        </authorList>
    </citation>
    <scope>NUCLEOTIDE SEQUENCE</scope>
    <source>
        <strain evidence="8">K16</strain>
    </source>
</reference>
<comment type="subcellular location">
    <subcellularLocation>
        <location evidence="1">Membrane</location>
        <topology evidence="1">Multi-pass membrane protein</topology>
    </subcellularLocation>
</comment>
<dbReference type="GO" id="GO:0016020">
    <property type="term" value="C:membrane"/>
    <property type="evidence" value="ECO:0007669"/>
    <property type="project" value="UniProtKB-SubCell"/>
</dbReference>
<accession>A0AAE2BM00</accession>
<dbReference type="EMBL" id="JACGWL010000012">
    <property type="protein sequence ID" value="KAK4390321.1"/>
    <property type="molecule type" value="Genomic_DNA"/>
</dbReference>
<evidence type="ECO:0000256" key="1">
    <source>
        <dbReference type="ARBA" id="ARBA00004141"/>
    </source>
</evidence>
<evidence type="ECO:0000313" key="8">
    <source>
        <dbReference type="EMBL" id="KAK4390321.1"/>
    </source>
</evidence>
<dbReference type="GO" id="GO:0016485">
    <property type="term" value="P:protein processing"/>
    <property type="evidence" value="ECO:0007669"/>
    <property type="project" value="InterPro"/>
</dbReference>
<keyword evidence="4" id="KW-0914">Notch signaling pathway</keyword>
<dbReference type="Proteomes" id="UP001289374">
    <property type="component" value="Unassembled WGS sequence"/>
</dbReference>
<keyword evidence="6 7" id="KW-0472">Membrane</keyword>